<sequence length="182" mass="19950">MARPSKDETHDDSSLHLRNTPPKRHLGLSAHISKEMLHAPATLFFLLASVANTTRSASTSYDTFLPEPAIGGSLAILHLDASSFANRHSEPFHIDTFTVSEVPAIPSRPLQTLPKYPATTMLYDGAFWYWSECFSYSSMVRLAYRLATTALQGTRSAAPSRAIGKACLDVESRTLYEMGTAA</sequence>
<evidence type="ECO:0000313" key="2">
    <source>
        <dbReference type="EMBL" id="KAF2499098.1"/>
    </source>
</evidence>
<dbReference type="EMBL" id="MU004184">
    <property type="protein sequence ID" value="KAF2499098.1"/>
    <property type="molecule type" value="Genomic_DNA"/>
</dbReference>
<name>A0A6A6R2U7_9PEZI</name>
<proteinExistence type="predicted"/>
<evidence type="ECO:0000313" key="3">
    <source>
        <dbReference type="Proteomes" id="UP000799750"/>
    </source>
</evidence>
<evidence type="ECO:0000256" key="1">
    <source>
        <dbReference type="SAM" id="MobiDB-lite"/>
    </source>
</evidence>
<dbReference type="AlphaFoldDB" id="A0A6A6R2U7"/>
<feature type="compositionally biased region" description="Basic and acidic residues" evidence="1">
    <location>
        <begin position="1"/>
        <end position="15"/>
    </location>
</feature>
<accession>A0A6A6R2U7</accession>
<keyword evidence="3" id="KW-1185">Reference proteome</keyword>
<organism evidence="2 3">
    <name type="scientific">Lophium mytilinum</name>
    <dbReference type="NCBI Taxonomy" id="390894"/>
    <lineage>
        <taxon>Eukaryota</taxon>
        <taxon>Fungi</taxon>
        <taxon>Dikarya</taxon>
        <taxon>Ascomycota</taxon>
        <taxon>Pezizomycotina</taxon>
        <taxon>Dothideomycetes</taxon>
        <taxon>Pleosporomycetidae</taxon>
        <taxon>Mytilinidiales</taxon>
        <taxon>Mytilinidiaceae</taxon>
        <taxon>Lophium</taxon>
    </lineage>
</organism>
<feature type="region of interest" description="Disordered" evidence="1">
    <location>
        <begin position="1"/>
        <end position="24"/>
    </location>
</feature>
<gene>
    <name evidence="2" type="ORF">BU16DRAFT_557431</name>
</gene>
<reference evidence="2" key="1">
    <citation type="journal article" date="2020" name="Stud. Mycol.">
        <title>101 Dothideomycetes genomes: a test case for predicting lifestyles and emergence of pathogens.</title>
        <authorList>
            <person name="Haridas S."/>
            <person name="Albert R."/>
            <person name="Binder M."/>
            <person name="Bloem J."/>
            <person name="Labutti K."/>
            <person name="Salamov A."/>
            <person name="Andreopoulos B."/>
            <person name="Baker S."/>
            <person name="Barry K."/>
            <person name="Bills G."/>
            <person name="Bluhm B."/>
            <person name="Cannon C."/>
            <person name="Castanera R."/>
            <person name="Culley D."/>
            <person name="Daum C."/>
            <person name="Ezra D."/>
            <person name="Gonzalez J."/>
            <person name="Henrissat B."/>
            <person name="Kuo A."/>
            <person name="Liang C."/>
            <person name="Lipzen A."/>
            <person name="Lutzoni F."/>
            <person name="Magnuson J."/>
            <person name="Mondo S."/>
            <person name="Nolan M."/>
            <person name="Ohm R."/>
            <person name="Pangilinan J."/>
            <person name="Park H.-J."/>
            <person name="Ramirez L."/>
            <person name="Alfaro M."/>
            <person name="Sun H."/>
            <person name="Tritt A."/>
            <person name="Yoshinaga Y."/>
            <person name="Zwiers L.-H."/>
            <person name="Turgeon B."/>
            <person name="Goodwin S."/>
            <person name="Spatafora J."/>
            <person name="Crous P."/>
            <person name="Grigoriev I."/>
        </authorList>
    </citation>
    <scope>NUCLEOTIDE SEQUENCE</scope>
    <source>
        <strain evidence="2">CBS 269.34</strain>
    </source>
</reference>
<dbReference type="Proteomes" id="UP000799750">
    <property type="component" value="Unassembled WGS sequence"/>
</dbReference>
<protein>
    <submittedName>
        <fullName evidence="2">Uncharacterized protein</fullName>
    </submittedName>
</protein>